<dbReference type="OrthoDB" id="430340at2759"/>
<keyword evidence="5" id="KW-1185">Reference proteome</keyword>
<evidence type="ECO:0000259" key="2">
    <source>
        <dbReference type="PROSITE" id="PS00022"/>
    </source>
</evidence>
<dbReference type="RefSeq" id="XP_067767516.1">
    <property type="nucleotide sequence ID" value="XM_067904034.1"/>
</dbReference>
<sequence>MICNIANCQICATTSTCSKCERQYVISSDSTQCLRRSLCTSCWKVGRVCSPNGDEICLQCEGRVNFKGTICLQTNICDTCTQGQICTENKDETALLCETCGKNQISNAKKTVCLNTQNCKKCGSFQACVEVPQSLSLACVNCPDNMPSTKDKLGCLNAKLCAGCAMQNSICTISDCVKCLEGQVASNTGVTCEISEQCTKISPVCVSCSNNTCLQCDVGSQLANGQCIASDSCSAKENCIQCSASNPANCIVCKLSFRSRFGTCFPAECSSDQDCIKTNGECAFTVSGAKFACSCSFSQQISSTSICLNTLICQSCFDKQQVCSQNNEGNELGCTQCQPGSSYFNKKCVPNNCGSCSGNAICELVDFKTFECVPCQIGQLVSSDRTKCLENACLTNCKAISTDYECVEEFGSFACDCKIGFRYSRQQQRCLQSTCQECQNINSTLCILKQNNTFGCICADQKMLFRDSKCIPNCEIINGVSAFCNEQGVCGLNGQCVCNNNLNTEQNCASCVEGAFILDEKCISPSCGTQSHCNGRGICEKGFCRCHFGYIGSDCQQCIPGFIEVAGVCGSPSCQMEIGQCSGMGKCQNSICQCLKQNHGVDCEECHEGFIKAIDGTVVHCINLKNAVIGTGDILSILFGLVLAAIIVVFGVFWFKKCNRSKRQDMVDNRNIFI</sequence>
<protein>
    <submittedName>
        <fullName evidence="4">Cysteine-rich membrane protein 2</fullName>
    </submittedName>
</protein>
<comment type="caution">
    <text evidence="4">The sequence shown here is derived from an EMBL/GenBank/DDBJ whole genome shotgun (WGS) entry which is preliminary data.</text>
</comment>
<dbReference type="InterPro" id="IPR002049">
    <property type="entry name" value="LE_dom"/>
</dbReference>
<dbReference type="PROSITE" id="PS00022">
    <property type="entry name" value="EGF_1"/>
    <property type="match status" value="1"/>
</dbReference>
<dbReference type="EMBL" id="AUWU02000001">
    <property type="protein sequence ID" value="KAH0576743.1"/>
    <property type="molecule type" value="Genomic_DNA"/>
</dbReference>
<dbReference type="AlphaFoldDB" id="A0A9P8LYP7"/>
<dbReference type="Proteomes" id="UP000018208">
    <property type="component" value="Unassembled WGS sequence"/>
</dbReference>
<dbReference type="PROSITE" id="PS01248">
    <property type="entry name" value="EGF_LAM_1"/>
    <property type="match status" value="1"/>
</dbReference>
<gene>
    <name evidence="4" type="ORF">SS50377_20089</name>
</gene>
<dbReference type="KEGG" id="ssao:94294112"/>
<keyword evidence="1" id="KW-0472">Membrane</keyword>
<dbReference type="Gene3D" id="2.10.25.10">
    <property type="entry name" value="Laminin"/>
    <property type="match status" value="1"/>
</dbReference>
<evidence type="ECO:0000256" key="1">
    <source>
        <dbReference type="SAM" id="Phobius"/>
    </source>
</evidence>
<feature type="transmembrane region" description="Helical" evidence="1">
    <location>
        <begin position="634"/>
        <end position="655"/>
    </location>
</feature>
<feature type="domain" description="EGF-like" evidence="2">
    <location>
        <begin position="544"/>
        <end position="555"/>
    </location>
</feature>
<feature type="domain" description="Laminin EGF-like" evidence="3">
    <location>
        <begin position="544"/>
        <end position="574"/>
    </location>
</feature>
<keyword evidence="1" id="KW-0812">Transmembrane</keyword>
<dbReference type="SMART" id="SM00181">
    <property type="entry name" value="EGF"/>
    <property type="match status" value="5"/>
</dbReference>
<accession>A0A9P8LYP7</accession>
<evidence type="ECO:0000313" key="5">
    <source>
        <dbReference type="Proteomes" id="UP000018208"/>
    </source>
</evidence>
<evidence type="ECO:0000259" key="3">
    <source>
        <dbReference type="PROSITE" id="PS01248"/>
    </source>
</evidence>
<organism evidence="4 5">
    <name type="scientific">Spironucleus salmonicida</name>
    <dbReference type="NCBI Taxonomy" id="348837"/>
    <lineage>
        <taxon>Eukaryota</taxon>
        <taxon>Metamonada</taxon>
        <taxon>Diplomonadida</taxon>
        <taxon>Hexamitidae</taxon>
        <taxon>Hexamitinae</taxon>
        <taxon>Spironucleus</taxon>
    </lineage>
</organism>
<name>A0A9P8LYP7_9EUKA</name>
<reference evidence="4 5" key="1">
    <citation type="journal article" date="2014" name="PLoS Genet.">
        <title>The Genome of Spironucleus salmonicida Highlights a Fish Pathogen Adapted to Fluctuating Environments.</title>
        <authorList>
            <person name="Xu F."/>
            <person name="Jerlstrom-Hultqvist J."/>
            <person name="Einarsson E."/>
            <person name="Astvaldsson A."/>
            <person name="Svard S.G."/>
            <person name="Andersson J.O."/>
        </authorList>
    </citation>
    <scope>NUCLEOTIDE SEQUENCE [LARGE SCALE GENOMIC DNA]</scope>
    <source>
        <strain evidence="4 5">ATCC 50377</strain>
    </source>
</reference>
<dbReference type="GeneID" id="94294112"/>
<evidence type="ECO:0000313" key="4">
    <source>
        <dbReference type="EMBL" id="KAH0576743.1"/>
    </source>
</evidence>
<proteinExistence type="predicted"/>
<dbReference type="InterPro" id="IPR000742">
    <property type="entry name" value="EGF"/>
</dbReference>
<keyword evidence="1" id="KW-1133">Transmembrane helix</keyword>